<evidence type="ECO:0000256" key="1">
    <source>
        <dbReference type="SAM" id="Phobius"/>
    </source>
</evidence>
<evidence type="ECO:0000313" key="2">
    <source>
        <dbReference type="EMBL" id="OHA97076.1"/>
    </source>
</evidence>
<proteinExistence type="predicted"/>
<feature type="transmembrane region" description="Helical" evidence="1">
    <location>
        <begin position="6"/>
        <end position="31"/>
    </location>
</feature>
<name>A0A1G2TIG2_9BACT</name>
<keyword evidence="1" id="KW-0812">Transmembrane</keyword>
<sequence length="59" mass="6940">MIVISCLIFLLILVVLATVAPFILGTFFWLWRKLRRKPLPFEDAVLTIYELAYPNPKKF</sequence>
<reference evidence="2 3" key="1">
    <citation type="journal article" date="2016" name="Nat. Commun.">
        <title>Thousands of microbial genomes shed light on interconnected biogeochemical processes in an aquifer system.</title>
        <authorList>
            <person name="Anantharaman K."/>
            <person name="Brown C.T."/>
            <person name="Hug L.A."/>
            <person name="Sharon I."/>
            <person name="Castelle C.J."/>
            <person name="Probst A.J."/>
            <person name="Thomas B.C."/>
            <person name="Singh A."/>
            <person name="Wilkins M.J."/>
            <person name="Karaoz U."/>
            <person name="Brodie E.L."/>
            <person name="Williams K.H."/>
            <person name="Hubbard S.S."/>
            <person name="Banfield J.F."/>
        </authorList>
    </citation>
    <scope>NUCLEOTIDE SEQUENCE [LARGE SCALE GENOMIC DNA]</scope>
</reference>
<dbReference type="AlphaFoldDB" id="A0A1G2TIG2"/>
<dbReference type="Proteomes" id="UP000178175">
    <property type="component" value="Unassembled WGS sequence"/>
</dbReference>
<accession>A0A1G2TIG2</accession>
<protein>
    <submittedName>
        <fullName evidence="2">Uncharacterized protein</fullName>
    </submittedName>
</protein>
<keyword evidence="1" id="KW-1133">Transmembrane helix</keyword>
<comment type="caution">
    <text evidence="2">The sequence shown here is derived from an EMBL/GenBank/DDBJ whole genome shotgun (WGS) entry which is preliminary data.</text>
</comment>
<dbReference type="EMBL" id="MHVR01000001">
    <property type="protein sequence ID" value="OHA97076.1"/>
    <property type="molecule type" value="Genomic_DNA"/>
</dbReference>
<organism evidence="2 3">
    <name type="scientific">Candidatus Zambryskibacteria bacterium RIFCSPHIGHO2_02_FULL_43_14</name>
    <dbReference type="NCBI Taxonomy" id="1802748"/>
    <lineage>
        <taxon>Bacteria</taxon>
        <taxon>Candidatus Zambryskiibacteriota</taxon>
    </lineage>
</organism>
<keyword evidence="1" id="KW-0472">Membrane</keyword>
<evidence type="ECO:0000313" key="3">
    <source>
        <dbReference type="Proteomes" id="UP000178175"/>
    </source>
</evidence>
<gene>
    <name evidence="2" type="ORF">A3C70_02105</name>
</gene>